<dbReference type="Gene3D" id="3.20.20.360">
    <property type="entry name" value="Malate synthase, domain 3"/>
    <property type="match status" value="1"/>
</dbReference>
<dbReference type="GO" id="GO:0006097">
    <property type="term" value="P:glyoxylate cycle"/>
    <property type="evidence" value="ECO:0007669"/>
    <property type="project" value="InterPro"/>
</dbReference>
<dbReference type="InterPro" id="IPR011076">
    <property type="entry name" value="Malate_synth_sf"/>
</dbReference>
<dbReference type="EMBL" id="JABEBT010000131">
    <property type="protein sequence ID" value="KAF7630746.1"/>
    <property type="molecule type" value="Genomic_DNA"/>
</dbReference>
<dbReference type="GO" id="GO:0004474">
    <property type="term" value="F:malate synthase activity"/>
    <property type="evidence" value="ECO:0007669"/>
    <property type="project" value="InterPro"/>
</dbReference>
<sequence>MDANSPTWRNQIEGQVNLHEAFAKNTAVRPRGWHLPEKHVLINDKPMSASVFNK</sequence>
<dbReference type="OrthoDB" id="4078635at2759"/>
<dbReference type="InterPro" id="IPR006252">
    <property type="entry name" value="Malate_synthA"/>
</dbReference>
<keyword evidence="2" id="KW-1185">Reference proteome</keyword>
<protein>
    <submittedName>
        <fullName evidence="1">Uncharacterized protein</fullName>
    </submittedName>
</protein>
<dbReference type="Proteomes" id="UP000605970">
    <property type="component" value="Unassembled WGS sequence"/>
</dbReference>
<evidence type="ECO:0000313" key="2">
    <source>
        <dbReference type="Proteomes" id="UP000605970"/>
    </source>
</evidence>
<feature type="non-terminal residue" evidence="1">
    <location>
        <position position="54"/>
    </location>
</feature>
<gene>
    <name evidence="1" type="ORF">Mgra_00008955</name>
</gene>
<accession>A0A8S9ZE94</accession>
<dbReference type="AlphaFoldDB" id="A0A8S9ZE94"/>
<dbReference type="GO" id="GO:0005737">
    <property type="term" value="C:cytoplasm"/>
    <property type="evidence" value="ECO:0007669"/>
    <property type="project" value="TreeGrafter"/>
</dbReference>
<evidence type="ECO:0000313" key="1">
    <source>
        <dbReference type="EMBL" id="KAF7630746.1"/>
    </source>
</evidence>
<reference evidence="1" key="1">
    <citation type="journal article" date="2020" name="Ecol. Evol.">
        <title>Genome structure and content of the rice root-knot nematode (Meloidogyne graminicola).</title>
        <authorList>
            <person name="Phan N.T."/>
            <person name="Danchin E.G.J."/>
            <person name="Klopp C."/>
            <person name="Perfus-Barbeoch L."/>
            <person name="Kozlowski D.K."/>
            <person name="Koutsovoulos G.D."/>
            <person name="Lopez-Roques C."/>
            <person name="Bouchez O."/>
            <person name="Zahm M."/>
            <person name="Besnard G."/>
            <person name="Bellafiore S."/>
        </authorList>
    </citation>
    <scope>NUCLEOTIDE SEQUENCE</scope>
    <source>
        <strain evidence="1">VN-18</strain>
    </source>
</reference>
<dbReference type="PANTHER" id="PTHR42902">
    <property type="entry name" value="MALATE SYNTHASE"/>
    <property type="match status" value="1"/>
</dbReference>
<dbReference type="InterPro" id="IPR046363">
    <property type="entry name" value="MS_N_TIM-barrel_dom"/>
</dbReference>
<organism evidence="1 2">
    <name type="scientific">Meloidogyne graminicola</name>
    <dbReference type="NCBI Taxonomy" id="189291"/>
    <lineage>
        <taxon>Eukaryota</taxon>
        <taxon>Metazoa</taxon>
        <taxon>Ecdysozoa</taxon>
        <taxon>Nematoda</taxon>
        <taxon>Chromadorea</taxon>
        <taxon>Rhabditida</taxon>
        <taxon>Tylenchina</taxon>
        <taxon>Tylenchomorpha</taxon>
        <taxon>Tylenchoidea</taxon>
        <taxon>Meloidogynidae</taxon>
        <taxon>Meloidogyninae</taxon>
        <taxon>Meloidogyne</taxon>
    </lineage>
</organism>
<dbReference type="PANTHER" id="PTHR42902:SF1">
    <property type="entry name" value="MALATE SYNTHASE 1-RELATED"/>
    <property type="match status" value="1"/>
</dbReference>
<dbReference type="SUPFAM" id="SSF51645">
    <property type="entry name" value="Malate synthase G"/>
    <property type="match status" value="1"/>
</dbReference>
<name>A0A8S9ZE94_9BILA</name>
<proteinExistence type="predicted"/>
<comment type="caution">
    <text evidence="1">The sequence shown here is derived from an EMBL/GenBank/DDBJ whole genome shotgun (WGS) entry which is preliminary data.</text>
</comment>